<dbReference type="OrthoDB" id="3035405at2"/>
<organism evidence="2 3">
    <name type="scientific">Tenacibaculum caenipelagi</name>
    <dbReference type="NCBI Taxonomy" id="1325435"/>
    <lineage>
        <taxon>Bacteria</taxon>
        <taxon>Pseudomonadati</taxon>
        <taxon>Bacteroidota</taxon>
        <taxon>Flavobacteriia</taxon>
        <taxon>Flavobacteriales</taxon>
        <taxon>Flavobacteriaceae</taxon>
        <taxon>Tenacibaculum</taxon>
    </lineage>
</organism>
<proteinExistence type="predicted"/>
<keyword evidence="1" id="KW-0472">Membrane</keyword>
<keyword evidence="1" id="KW-0812">Transmembrane</keyword>
<evidence type="ECO:0000313" key="3">
    <source>
        <dbReference type="Proteomes" id="UP000295390"/>
    </source>
</evidence>
<gene>
    <name evidence="2" type="ORF">DFQ07_2644</name>
</gene>
<feature type="transmembrane region" description="Helical" evidence="1">
    <location>
        <begin position="306"/>
        <end position="324"/>
    </location>
</feature>
<keyword evidence="1" id="KW-1133">Transmembrane helix</keyword>
<feature type="transmembrane region" description="Helical" evidence="1">
    <location>
        <begin position="201"/>
        <end position="218"/>
    </location>
</feature>
<evidence type="ECO:0000256" key="1">
    <source>
        <dbReference type="SAM" id="Phobius"/>
    </source>
</evidence>
<feature type="transmembrane region" description="Helical" evidence="1">
    <location>
        <begin position="127"/>
        <end position="144"/>
    </location>
</feature>
<protein>
    <recommendedName>
        <fullName evidence="4">Oligosaccharide repeat unit polymerase</fullName>
    </recommendedName>
</protein>
<feature type="transmembrane region" description="Helical" evidence="1">
    <location>
        <begin position="400"/>
        <end position="416"/>
    </location>
</feature>
<feature type="transmembrane region" description="Helical" evidence="1">
    <location>
        <begin position="378"/>
        <end position="394"/>
    </location>
</feature>
<dbReference type="EMBL" id="SNYH01000005">
    <property type="protein sequence ID" value="TDQ24099.1"/>
    <property type="molecule type" value="Genomic_DNA"/>
</dbReference>
<evidence type="ECO:0008006" key="4">
    <source>
        <dbReference type="Google" id="ProtNLM"/>
    </source>
</evidence>
<feature type="transmembrane region" description="Helical" evidence="1">
    <location>
        <begin position="12"/>
        <end position="37"/>
    </location>
</feature>
<reference evidence="2 3" key="1">
    <citation type="submission" date="2019-03" db="EMBL/GenBank/DDBJ databases">
        <title>Genomic Encyclopedia of Type Strains, Phase III (KMG-III): the genomes of soil and plant-associated and newly described type strains.</title>
        <authorList>
            <person name="Whitman W."/>
        </authorList>
    </citation>
    <scope>NUCLEOTIDE SEQUENCE [LARGE SCALE GENOMIC DNA]</scope>
    <source>
        <strain evidence="2 3">CECT 8283</strain>
    </source>
</reference>
<accession>A0A4R6TC90</accession>
<comment type="caution">
    <text evidence="2">The sequence shown here is derived from an EMBL/GenBank/DDBJ whole genome shotgun (WGS) entry which is preliminary data.</text>
</comment>
<feature type="transmembrane region" description="Helical" evidence="1">
    <location>
        <begin position="88"/>
        <end position="106"/>
    </location>
</feature>
<dbReference type="AlphaFoldDB" id="A0A4R6TC90"/>
<feature type="transmembrane region" description="Helical" evidence="1">
    <location>
        <begin position="164"/>
        <end position="180"/>
    </location>
</feature>
<keyword evidence="3" id="KW-1185">Reference proteome</keyword>
<evidence type="ECO:0000313" key="2">
    <source>
        <dbReference type="EMBL" id="TDQ24099.1"/>
    </source>
</evidence>
<dbReference type="RefSeq" id="WP_133537474.1">
    <property type="nucleotide sequence ID" value="NZ_SNYH01000005.1"/>
</dbReference>
<sequence>MITLIEKILYPVILALILLLVEDLILESKILVCFLLFLNVRLIYNYRKVIPVFILFIFTSTYIIPYYYHFFLDYEVSFHSSFNNSFYLNKTLVIFSVFLVSVLGFTDKVTNYVYPKKRLKHISSDKFFYFFLTLAFLLGIMGLTGENMLGGSAYGSIEENRSPLFEYSLIFFIISSLFFDNKLIKKIMIAVFVSYMVIKDLIYGGRITSIMLLLLVYILFFEDIIKKKKVYITLVLGFLFMSVFSFIRSNPDLLLNGEVSFSDLYNHLVETNSNKRLVSNQGDVAQSSSRLMGFVTSGIISFDDRLESFIGFVISIFIPGYDYSDLTNLAGYKKESYTAGGGGLFPVYFYVWFSYLGVVFSGYLIAKIIHMFVSSTKNWVLLFSILVLVSFPRWFAYSPIIIFKMCGYVIPIYLVFKKIKKA</sequence>
<name>A0A4R6TC90_9FLAO</name>
<feature type="transmembrane region" description="Helical" evidence="1">
    <location>
        <begin position="49"/>
        <end position="68"/>
    </location>
</feature>
<feature type="transmembrane region" description="Helical" evidence="1">
    <location>
        <begin position="344"/>
        <end position="366"/>
    </location>
</feature>
<feature type="transmembrane region" description="Helical" evidence="1">
    <location>
        <begin position="230"/>
        <end position="247"/>
    </location>
</feature>
<dbReference type="Proteomes" id="UP000295390">
    <property type="component" value="Unassembled WGS sequence"/>
</dbReference>